<organismHost>
    <name type="scientific">Paramecium bursaria</name>
    <dbReference type="NCBI Taxonomy" id="74790"/>
</organismHost>
<reference evidence="1 2" key="1">
    <citation type="journal article" date="2007" name="Virology">
        <title>Sequence and annotation of the 314-kb MT325 and the 321-kb FR483 viruses that infect Chlorella Pbi.</title>
        <authorList>
            <person name="Fitzgerald L.A."/>
            <person name="Graves M.V."/>
            <person name="Li X."/>
            <person name="Feldblyum T."/>
            <person name="Hartigan J."/>
            <person name="Van Etten J.L."/>
        </authorList>
    </citation>
    <scope>NUCLEOTIDE SEQUENCE [LARGE SCALE GENOMIC DNA]</scope>
    <source>
        <strain evidence="1 2">FR483</strain>
    </source>
</reference>
<organism evidence="1 2">
    <name type="scientific">Paramecium bursaria Chlorella virus FR483</name>
    <name type="common">PBCV-FR483</name>
    <dbReference type="NCBI Taxonomy" id="399781"/>
    <lineage>
        <taxon>Viruses</taxon>
        <taxon>Varidnaviria</taxon>
        <taxon>Bamfordvirae</taxon>
        <taxon>Nucleocytoviricota</taxon>
        <taxon>Megaviricetes</taxon>
        <taxon>Algavirales</taxon>
        <taxon>Phycodnaviridae</taxon>
        <taxon>Chlorovirus</taxon>
        <taxon>Chlorovirus conductrix</taxon>
        <taxon>Paramecium bursaria Chlorella virus A1</taxon>
    </lineage>
</organism>
<dbReference type="RefSeq" id="YP_001426044.1">
    <property type="nucleotide sequence ID" value="NC_008603.1"/>
</dbReference>
<name>A7J7B6_PBCVF</name>
<dbReference type="Pfam" id="PF07150">
    <property type="entry name" value="DUF1390"/>
    <property type="match status" value="1"/>
</dbReference>
<dbReference type="InterPro" id="IPR009820">
    <property type="entry name" value="DUF1390"/>
</dbReference>
<sequence length="203" mass="23553">MVKLFSGTVYNCECGYETLSVTGASTHSRTKKCKDRVMNKKEMRFVSKGDYDRIEVEPQLVHFEQIETLSALVSTKDDEIDKLNKIIREQRETIMKISEKIPLDKDEEDEIGSGIIYYITDKDMPSRGKIGRTKNTDIKKLKCRYSTFSKPCVFCFYSTDIKKDENDLKMVLKENECMDATIGKETVHNSPDTMRIFHEFANR</sequence>
<dbReference type="KEGG" id="vg:5364351"/>
<dbReference type="Proteomes" id="UP000204095">
    <property type="component" value="Segment"/>
</dbReference>
<proteinExistence type="predicted"/>
<dbReference type="EMBL" id="DQ890022">
    <property type="protein sequence ID" value="ABT15697.1"/>
    <property type="molecule type" value="Genomic_DNA"/>
</dbReference>
<dbReference type="OrthoDB" id="20404at10239"/>
<accession>A7J7B6</accession>
<dbReference type="GeneID" id="5364351"/>
<gene>
    <name evidence="1" type="primary">N412R</name>
    <name evidence="1" type="ORF">FR483_N412R</name>
</gene>
<evidence type="ECO:0000313" key="2">
    <source>
        <dbReference type="Proteomes" id="UP000204095"/>
    </source>
</evidence>
<protein>
    <submittedName>
        <fullName evidence="1">Uncharacterized protein N412R</fullName>
    </submittedName>
</protein>
<evidence type="ECO:0000313" key="1">
    <source>
        <dbReference type="EMBL" id="ABT15697.1"/>
    </source>
</evidence>